<organism evidence="2 3">
    <name type="scientific">Ignelater luminosus</name>
    <name type="common">Cucubano</name>
    <name type="synonym">Pyrophorus luminosus</name>
    <dbReference type="NCBI Taxonomy" id="2038154"/>
    <lineage>
        <taxon>Eukaryota</taxon>
        <taxon>Metazoa</taxon>
        <taxon>Ecdysozoa</taxon>
        <taxon>Arthropoda</taxon>
        <taxon>Hexapoda</taxon>
        <taxon>Insecta</taxon>
        <taxon>Pterygota</taxon>
        <taxon>Neoptera</taxon>
        <taxon>Endopterygota</taxon>
        <taxon>Coleoptera</taxon>
        <taxon>Polyphaga</taxon>
        <taxon>Elateriformia</taxon>
        <taxon>Elateroidea</taxon>
        <taxon>Elateridae</taxon>
        <taxon>Agrypninae</taxon>
        <taxon>Pyrophorini</taxon>
        <taxon>Ignelater</taxon>
    </lineage>
</organism>
<protein>
    <recommendedName>
        <fullName evidence="1">B30.2/SPRY domain-containing protein</fullName>
    </recommendedName>
</protein>
<dbReference type="InterPro" id="IPR001870">
    <property type="entry name" value="B30.2/SPRY"/>
</dbReference>
<evidence type="ECO:0000313" key="2">
    <source>
        <dbReference type="EMBL" id="KAF2883784.1"/>
    </source>
</evidence>
<dbReference type="Proteomes" id="UP000801492">
    <property type="component" value="Unassembled WGS sequence"/>
</dbReference>
<comment type="caution">
    <text evidence="2">The sequence shown here is derived from an EMBL/GenBank/DDBJ whole genome shotgun (WGS) entry which is preliminary data.</text>
</comment>
<dbReference type="SMART" id="SM00449">
    <property type="entry name" value="SPRY"/>
    <property type="match status" value="1"/>
</dbReference>
<dbReference type="SUPFAM" id="SSF49899">
    <property type="entry name" value="Concanavalin A-like lectins/glucanases"/>
    <property type="match status" value="1"/>
</dbReference>
<dbReference type="OrthoDB" id="5547302at2759"/>
<accession>A0A8K0G2V3</accession>
<dbReference type="AlphaFoldDB" id="A0A8K0G2V3"/>
<dbReference type="InterPro" id="IPR013320">
    <property type="entry name" value="ConA-like_dom_sf"/>
</dbReference>
<evidence type="ECO:0000313" key="3">
    <source>
        <dbReference type="Proteomes" id="UP000801492"/>
    </source>
</evidence>
<dbReference type="PROSITE" id="PS50188">
    <property type="entry name" value="B302_SPRY"/>
    <property type="match status" value="1"/>
</dbReference>
<dbReference type="InterPro" id="IPR043136">
    <property type="entry name" value="B30.2/SPRY_sf"/>
</dbReference>
<dbReference type="EMBL" id="VTPC01090290">
    <property type="protein sequence ID" value="KAF2883784.1"/>
    <property type="molecule type" value="Genomic_DNA"/>
</dbReference>
<dbReference type="GO" id="GO:0043161">
    <property type="term" value="P:proteasome-mediated ubiquitin-dependent protein catabolic process"/>
    <property type="evidence" value="ECO:0007669"/>
    <property type="project" value="TreeGrafter"/>
</dbReference>
<gene>
    <name evidence="2" type="ORF">ILUMI_22370</name>
</gene>
<dbReference type="InterPro" id="IPR050672">
    <property type="entry name" value="FBXO45-Fsn/SPSB_families"/>
</dbReference>
<keyword evidence="3" id="KW-1185">Reference proteome</keyword>
<proteinExistence type="predicted"/>
<dbReference type="Pfam" id="PF00622">
    <property type="entry name" value="SPRY"/>
    <property type="match status" value="1"/>
</dbReference>
<feature type="domain" description="B30.2/SPRY" evidence="1">
    <location>
        <begin position="1"/>
        <end position="181"/>
    </location>
</feature>
<dbReference type="PANTHER" id="PTHR12245">
    <property type="entry name" value="SPRY DOMAIN CONTAINING SOCS BOX PROTEIN"/>
    <property type="match status" value="1"/>
</dbReference>
<dbReference type="GO" id="GO:0019005">
    <property type="term" value="C:SCF ubiquitin ligase complex"/>
    <property type="evidence" value="ECO:0007669"/>
    <property type="project" value="TreeGrafter"/>
</dbReference>
<dbReference type="InterPro" id="IPR003877">
    <property type="entry name" value="SPRY_dom"/>
</dbReference>
<reference evidence="2" key="1">
    <citation type="submission" date="2019-08" db="EMBL/GenBank/DDBJ databases">
        <title>The genome of the North American firefly Photinus pyralis.</title>
        <authorList>
            <consortium name="Photinus pyralis genome working group"/>
            <person name="Fallon T.R."/>
            <person name="Sander Lower S.E."/>
            <person name="Weng J.-K."/>
        </authorList>
    </citation>
    <scope>NUCLEOTIDE SEQUENCE</scope>
    <source>
        <strain evidence="2">TRF0915ILg1</strain>
        <tissue evidence="2">Whole body</tissue>
    </source>
</reference>
<name>A0A8K0G2V3_IGNLU</name>
<sequence>MATTLRRGDDCSPNIIIQGDDEFIFTKDLDGISTDCVRGRVGIQNGIHAWKIYWNAASRDPYSIIGVATKDTPLHSDEVGVLVGGDNCSWGWDVQSTMLYHNSHPDQGAIYPQFMEHSVRLVVPNEIAMLLNMNEGTLSYYVKGCYLGVAFKGLAGLKLYPIINVTSQHTQVRMEYLGSLP</sequence>
<dbReference type="Gene3D" id="2.60.120.920">
    <property type="match status" value="1"/>
</dbReference>
<evidence type="ECO:0000259" key="1">
    <source>
        <dbReference type="PROSITE" id="PS50188"/>
    </source>
</evidence>
<dbReference type="PANTHER" id="PTHR12245:SF11">
    <property type="entry name" value="PROTEIN GUSTAVUS"/>
    <property type="match status" value="1"/>
</dbReference>